<organism evidence="2 3">
    <name type="scientific">Aestuariibaculum marinum</name>
    <dbReference type="NCBI Taxonomy" id="2683592"/>
    <lineage>
        <taxon>Bacteria</taxon>
        <taxon>Pseudomonadati</taxon>
        <taxon>Bacteroidota</taxon>
        <taxon>Flavobacteriia</taxon>
        <taxon>Flavobacteriales</taxon>
        <taxon>Flavobacteriaceae</taxon>
    </lineage>
</organism>
<dbReference type="Proteomes" id="UP000621516">
    <property type="component" value="Unassembled WGS sequence"/>
</dbReference>
<name>A0A8J6U2U2_9FLAO</name>
<reference evidence="2 3" key="1">
    <citation type="journal article" date="2018" name="J. Microbiol.">
        <title>Aestuariibaculum marinum sp. nov., a marine bacterium isolated from seawater in South Korea.</title>
        <authorList>
            <person name="Choi J."/>
            <person name="Lee D."/>
            <person name="Jang J.H."/>
            <person name="Cha S."/>
            <person name="Seo T."/>
        </authorList>
    </citation>
    <scope>NUCLEOTIDE SEQUENCE [LARGE SCALE GENOMIC DNA]</scope>
    <source>
        <strain evidence="2 3">IP7</strain>
    </source>
</reference>
<keyword evidence="3" id="KW-1185">Reference proteome</keyword>
<evidence type="ECO:0000313" key="2">
    <source>
        <dbReference type="EMBL" id="MBD0823060.1"/>
    </source>
</evidence>
<dbReference type="Gene3D" id="3.90.930.1">
    <property type="match status" value="1"/>
</dbReference>
<keyword evidence="1" id="KW-0732">Signal</keyword>
<feature type="signal peptide" evidence="1">
    <location>
        <begin position="1"/>
        <end position="18"/>
    </location>
</feature>
<sequence length="223" mass="25588">MKLLHSILGLLLTSIVSAQSINQFDANGKRDGIWKKNFEDTNVLRYEGEFNHGKETGLFKFYKNIRSRAVLTATKQFNPEKNIAEVKFYASTGKVISEGKMDGKLYIGEWKYYQKNNDNLLILEHYNSKGALDGERIVYYNNGNMAEKETYKAGKLDGESFSYAENNKLISRANYLNGEMHGKYVVYFLDGTPEVEGQFKNGQKSGVWKYYENGALKEQKNFD</sequence>
<dbReference type="PANTHER" id="PTHR33706:SF1">
    <property type="entry name" value="TPR REPEAT PROTEIN"/>
    <property type="match status" value="1"/>
</dbReference>
<protein>
    <submittedName>
        <fullName evidence="2">Toxin-antitoxin system YwqK family antitoxin</fullName>
    </submittedName>
</protein>
<dbReference type="AlphaFoldDB" id="A0A8J6U2U2"/>
<dbReference type="EMBL" id="JACVXD010000001">
    <property type="protein sequence ID" value="MBD0823060.1"/>
    <property type="molecule type" value="Genomic_DNA"/>
</dbReference>
<dbReference type="Pfam" id="PF07661">
    <property type="entry name" value="MORN_2"/>
    <property type="match status" value="4"/>
</dbReference>
<feature type="chain" id="PRO_5035328426" evidence="1">
    <location>
        <begin position="19"/>
        <end position="223"/>
    </location>
</feature>
<evidence type="ECO:0000256" key="1">
    <source>
        <dbReference type="SAM" id="SignalP"/>
    </source>
</evidence>
<evidence type="ECO:0000313" key="3">
    <source>
        <dbReference type="Proteomes" id="UP000621516"/>
    </source>
</evidence>
<proteinExistence type="predicted"/>
<accession>A0A8J6U2U2</accession>
<comment type="caution">
    <text evidence="2">The sequence shown here is derived from an EMBL/GenBank/DDBJ whole genome shotgun (WGS) entry which is preliminary data.</text>
</comment>
<dbReference type="SUPFAM" id="SSF82185">
    <property type="entry name" value="Histone H3 K4-specific methyltransferase SET7/9 N-terminal domain"/>
    <property type="match status" value="1"/>
</dbReference>
<dbReference type="RefSeq" id="WP_188222359.1">
    <property type="nucleotide sequence ID" value="NZ_JACVXD010000001.1"/>
</dbReference>
<dbReference type="InterPro" id="IPR011652">
    <property type="entry name" value="MORN_2"/>
</dbReference>
<gene>
    <name evidence="2" type="ORF">ICJ85_03415</name>
</gene>
<dbReference type="PANTHER" id="PTHR33706">
    <property type="entry name" value="MORN VARIANT REPEAT PROTEIN"/>
    <property type="match status" value="1"/>
</dbReference>